<dbReference type="RefSeq" id="WP_193637280.1">
    <property type="nucleotide sequence ID" value="NZ_JADCSA010000003.1"/>
</dbReference>
<feature type="transmembrane region" description="Helical" evidence="6">
    <location>
        <begin position="422"/>
        <end position="442"/>
    </location>
</feature>
<feature type="transmembrane region" description="Helical" evidence="6">
    <location>
        <begin position="367"/>
        <end position="390"/>
    </location>
</feature>
<keyword evidence="2" id="KW-1003">Cell membrane</keyword>
<organism evidence="7 8">
    <name type="scientific">Nocardioides malaquae</name>
    <dbReference type="NCBI Taxonomy" id="2773426"/>
    <lineage>
        <taxon>Bacteria</taxon>
        <taxon>Bacillati</taxon>
        <taxon>Actinomycetota</taxon>
        <taxon>Actinomycetes</taxon>
        <taxon>Propionibacteriales</taxon>
        <taxon>Nocardioidaceae</taxon>
        <taxon>Nocardioides</taxon>
    </lineage>
</organism>
<feature type="transmembrane region" description="Helical" evidence="6">
    <location>
        <begin position="266"/>
        <end position="286"/>
    </location>
</feature>
<name>A0ABR9RQZ2_9ACTN</name>
<feature type="transmembrane region" description="Helical" evidence="6">
    <location>
        <begin position="133"/>
        <end position="157"/>
    </location>
</feature>
<evidence type="ECO:0000256" key="5">
    <source>
        <dbReference type="ARBA" id="ARBA00023136"/>
    </source>
</evidence>
<reference evidence="7 8" key="1">
    <citation type="submission" date="2020-10" db="EMBL/GenBank/DDBJ databases">
        <title>Nocardioides sp. isolated from sludge.</title>
        <authorList>
            <person name="Zhang X."/>
        </authorList>
    </citation>
    <scope>NUCLEOTIDE SEQUENCE [LARGE SCALE GENOMIC DNA]</scope>
    <source>
        <strain evidence="7 8">Y6</strain>
    </source>
</reference>
<evidence type="ECO:0000256" key="6">
    <source>
        <dbReference type="SAM" id="Phobius"/>
    </source>
</evidence>
<feature type="transmembrane region" description="Helical" evidence="6">
    <location>
        <begin position="454"/>
        <end position="474"/>
    </location>
</feature>
<evidence type="ECO:0000256" key="4">
    <source>
        <dbReference type="ARBA" id="ARBA00022989"/>
    </source>
</evidence>
<feature type="transmembrane region" description="Helical" evidence="6">
    <location>
        <begin position="177"/>
        <end position="210"/>
    </location>
</feature>
<keyword evidence="5 6" id="KW-0472">Membrane</keyword>
<evidence type="ECO:0000256" key="2">
    <source>
        <dbReference type="ARBA" id="ARBA00022475"/>
    </source>
</evidence>
<feature type="transmembrane region" description="Helical" evidence="6">
    <location>
        <begin position="480"/>
        <end position="501"/>
    </location>
</feature>
<feature type="transmembrane region" description="Helical" evidence="6">
    <location>
        <begin position="26"/>
        <end position="50"/>
    </location>
</feature>
<evidence type="ECO:0000256" key="1">
    <source>
        <dbReference type="ARBA" id="ARBA00004651"/>
    </source>
</evidence>
<keyword evidence="4 6" id="KW-1133">Transmembrane helix</keyword>
<gene>
    <name evidence="7" type="ORF">IEQ44_04860</name>
</gene>
<keyword evidence="3 6" id="KW-0812">Transmembrane</keyword>
<evidence type="ECO:0000256" key="3">
    <source>
        <dbReference type="ARBA" id="ARBA00022692"/>
    </source>
</evidence>
<feature type="transmembrane region" description="Helical" evidence="6">
    <location>
        <begin position="57"/>
        <end position="75"/>
    </location>
</feature>
<dbReference type="PANTHER" id="PTHR30250">
    <property type="entry name" value="PST FAMILY PREDICTED COLANIC ACID TRANSPORTER"/>
    <property type="match status" value="1"/>
</dbReference>
<dbReference type="EMBL" id="JADCSA010000003">
    <property type="protein sequence ID" value="MBE7323979.1"/>
    <property type="molecule type" value="Genomic_DNA"/>
</dbReference>
<feature type="transmembrane region" description="Helical" evidence="6">
    <location>
        <begin position="292"/>
        <end position="312"/>
    </location>
</feature>
<evidence type="ECO:0000313" key="8">
    <source>
        <dbReference type="Proteomes" id="UP000756387"/>
    </source>
</evidence>
<keyword evidence="8" id="KW-1185">Reference proteome</keyword>
<evidence type="ECO:0000313" key="7">
    <source>
        <dbReference type="EMBL" id="MBE7323979.1"/>
    </source>
</evidence>
<feature type="transmembrane region" description="Helical" evidence="6">
    <location>
        <begin position="397"/>
        <end position="416"/>
    </location>
</feature>
<feature type="transmembrane region" description="Helical" evidence="6">
    <location>
        <begin position="333"/>
        <end position="355"/>
    </location>
</feature>
<proteinExistence type="predicted"/>
<dbReference type="Proteomes" id="UP000756387">
    <property type="component" value="Unassembled WGS sequence"/>
</dbReference>
<comment type="subcellular location">
    <subcellularLocation>
        <location evidence="1">Cell membrane</location>
        <topology evidence="1">Multi-pass membrane protein</topology>
    </subcellularLocation>
</comment>
<dbReference type="PANTHER" id="PTHR30250:SF11">
    <property type="entry name" value="O-ANTIGEN TRANSPORTER-RELATED"/>
    <property type="match status" value="1"/>
</dbReference>
<sequence length="517" mass="53291">MSSRTPQDSPPPPARSELGRAARGGAITFVGAASSAALGFTFSLLLARLFGPTDAGVVLQSVALFTIAVSVARLGTDTTAVWLLPRLRTQSPHLVPAAITLLLTATASAGAVLALVWYVVGAVRPSDDPVREVVDAIAWLLPVASGLAVALACTRAFGGIVAFNLVDNVLVPAVRPLALVVAHLLGAAALGAALGWALPVVLGAGAIGVVLHRHLRRLRRSLPANASPSASTGGREVPRWPDRQMRRTVAAYAVPRTFAAAMEQSIVWIGVLLVGMLLDDAAAGVYGSAARFVAAGVVVATALRIVVAPRFSALLGQGRTSEVGELYVVTARWILLFGAPVYLTLAFFAPTVLAWLGEGFGSGARAMTILCAGSVVVLAAGNVQALLLMSGRSGWGALNKAVVLAVNVVGMVLWVPSGGIEAAAAVWALSMLLDTVLASVQVRRATGIALSWTSVLRVGLAVTACVALPAWAVTASWGQGTAPLLVSIGLGATLLAGYVAWDRRTLHLTELVQMVRR</sequence>
<feature type="transmembrane region" description="Helical" evidence="6">
    <location>
        <begin position="95"/>
        <end position="121"/>
    </location>
</feature>
<comment type="caution">
    <text evidence="7">The sequence shown here is derived from an EMBL/GenBank/DDBJ whole genome shotgun (WGS) entry which is preliminary data.</text>
</comment>
<protein>
    <submittedName>
        <fullName evidence="7">Oligosaccharide flippase family protein</fullName>
    </submittedName>
</protein>
<accession>A0ABR9RQZ2</accession>
<dbReference type="InterPro" id="IPR050833">
    <property type="entry name" value="Poly_Biosynth_Transport"/>
</dbReference>